<dbReference type="EMBL" id="JAUEPT010000024">
    <property type="protein sequence ID" value="KAK0442925.1"/>
    <property type="molecule type" value="Genomic_DNA"/>
</dbReference>
<organism evidence="2 3">
    <name type="scientific">Armillaria borealis</name>
    <dbReference type="NCBI Taxonomy" id="47425"/>
    <lineage>
        <taxon>Eukaryota</taxon>
        <taxon>Fungi</taxon>
        <taxon>Dikarya</taxon>
        <taxon>Basidiomycota</taxon>
        <taxon>Agaricomycotina</taxon>
        <taxon>Agaricomycetes</taxon>
        <taxon>Agaricomycetidae</taxon>
        <taxon>Agaricales</taxon>
        <taxon>Marasmiineae</taxon>
        <taxon>Physalacriaceae</taxon>
        <taxon>Armillaria</taxon>
    </lineage>
</organism>
<reference evidence="2" key="1">
    <citation type="submission" date="2023-06" db="EMBL/GenBank/DDBJ databases">
        <authorList>
            <consortium name="Lawrence Berkeley National Laboratory"/>
            <person name="Ahrendt S."/>
            <person name="Sahu N."/>
            <person name="Indic B."/>
            <person name="Wong-Bajracharya J."/>
            <person name="Merenyi Z."/>
            <person name="Ke H.-M."/>
            <person name="Monk M."/>
            <person name="Kocsube S."/>
            <person name="Drula E."/>
            <person name="Lipzen A."/>
            <person name="Balint B."/>
            <person name="Henrissat B."/>
            <person name="Andreopoulos B."/>
            <person name="Martin F.M."/>
            <person name="Harder C.B."/>
            <person name="Rigling D."/>
            <person name="Ford K.L."/>
            <person name="Foster G.D."/>
            <person name="Pangilinan J."/>
            <person name="Papanicolaou A."/>
            <person name="Barry K."/>
            <person name="LaButti K."/>
            <person name="Viragh M."/>
            <person name="Koriabine M."/>
            <person name="Yan M."/>
            <person name="Riley R."/>
            <person name="Champramary S."/>
            <person name="Plett K.L."/>
            <person name="Tsai I.J."/>
            <person name="Slot J."/>
            <person name="Sipos G."/>
            <person name="Plett J."/>
            <person name="Nagy L.G."/>
            <person name="Grigoriev I.V."/>
        </authorList>
    </citation>
    <scope>NUCLEOTIDE SEQUENCE</scope>
    <source>
        <strain evidence="2">FPL87.14</strain>
    </source>
</reference>
<evidence type="ECO:0000313" key="3">
    <source>
        <dbReference type="Proteomes" id="UP001175226"/>
    </source>
</evidence>
<keyword evidence="1" id="KW-0175">Coiled coil</keyword>
<protein>
    <submittedName>
        <fullName evidence="2">Uncharacterized protein</fullName>
    </submittedName>
</protein>
<sequence length="222" mass="24737">MSAPGGDSQHNTWVIHIIRDLLHDRVVCSVESQKRHAQYFADGNGNTSGAPPALDVNLSSWAKRTKQEMRNEVVALVKDKQDLVERLAALKKKTTGLSKQIDAFRVQAKALAAQAHQRRLEIVSMTSGKTSFGEESFVPTRVVFNELAQIMSALLSELTQSLRVYFLPCPPCSMPLHIPKIAQAGYWFHPPITIPEETPVELVVEAKPHEVCKIRPTVTCQF</sequence>
<feature type="coiled-coil region" evidence="1">
    <location>
        <begin position="66"/>
        <end position="93"/>
    </location>
</feature>
<keyword evidence="3" id="KW-1185">Reference proteome</keyword>
<gene>
    <name evidence="2" type="ORF">EV421DRAFT_1903890</name>
</gene>
<evidence type="ECO:0000256" key="1">
    <source>
        <dbReference type="SAM" id="Coils"/>
    </source>
</evidence>
<dbReference type="AlphaFoldDB" id="A0AA39MRA4"/>
<proteinExistence type="predicted"/>
<evidence type="ECO:0000313" key="2">
    <source>
        <dbReference type="EMBL" id="KAK0442925.1"/>
    </source>
</evidence>
<dbReference type="Proteomes" id="UP001175226">
    <property type="component" value="Unassembled WGS sequence"/>
</dbReference>
<accession>A0AA39MRA4</accession>
<comment type="caution">
    <text evidence="2">The sequence shown here is derived from an EMBL/GenBank/DDBJ whole genome shotgun (WGS) entry which is preliminary data.</text>
</comment>
<name>A0AA39MRA4_9AGAR</name>